<name>A0A2T0VCX2_9MICO</name>
<accession>A0A2T0VCX2</accession>
<evidence type="ECO:0000259" key="1">
    <source>
        <dbReference type="Pfam" id="PF25355"/>
    </source>
</evidence>
<comment type="caution">
    <text evidence="2">The sequence shown here is derived from an EMBL/GenBank/DDBJ whole genome shotgun (WGS) entry which is preliminary data.</text>
</comment>
<feature type="domain" description="DUF7882" evidence="1">
    <location>
        <begin position="1"/>
        <end position="94"/>
    </location>
</feature>
<proteinExistence type="predicted"/>
<dbReference type="EMBL" id="PVTL01000005">
    <property type="protein sequence ID" value="PRY68028.1"/>
    <property type="molecule type" value="Genomic_DNA"/>
</dbReference>
<organism evidence="2 3">
    <name type="scientific">Glaciihabitans tibetensis</name>
    <dbReference type="NCBI Taxonomy" id="1266600"/>
    <lineage>
        <taxon>Bacteria</taxon>
        <taxon>Bacillati</taxon>
        <taxon>Actinomycetota</taxon>
        <taxon>Actinomycetes</taxon>
        <taxon>Micrococcales</taxon>
        <taxon>Microbacteriaceae</taxon>
        <taxon>Glaciihabitans</taxon>
    </lineage>
</organism>
<dbReference type="Proteomes" id="UP000237983">
    <property type="component" value="Unassembled WGS sequence"/>
</dbReference>
<dbReference type="OrthoDB" id="5123855at2"/>
<evidence type="ECO:0000313" key="3">
    <source>
        <dbReference type="Proteomes" id="UP000237983"/>
    </source>
</evidence>
<dbReference type="RefSeq" id="WP_106212669.1">
    <property type="nucleotide sequence ID" value="NZ_PVTL01000005.1"/>
</dbReference>
<reference evidence="2 3" key="1">
    <citation type="submission" date="2018-03" db="EMBL/GenBank/DDBJ databases">
        <title>Genomic Encyclopedia of Type Strains, Phase III (KMG-III): the genomes of soil and plant-associated and newly described type strains.</title>
        <authorList>
            <person name="Whitman W."/>
        </authorList>
    </citation>
    <scope>NUCLEOTIDE SEQUENCE [LARGE SCALE GENOMIC DNA]</scope>
    <source>
        <strain evidence="2 3">CGMCC 1.12484</strain>
    </source>
</reference>
<keyword evidence="3" id="KW-1185">Reference proteome</keyword>
<evidence type="ECO:0000313" key="2">
    <source>
        <dbReference type="EMBL" id="PRY68028.1"/>
    </source>
</evidence>
<protein>
    <recommendedName>
        <fullName evidence="1">DUF7882 domain-containing protein</fullName>
    </recommendedName>
</protein>
<dbReference type="InterPro" id="IPR057204">
    <property type="entry name" value="DUF7882"/>
</dbReference>
<gene>
    <name evidence="2" type="ORF">B0I08_105192</name>
</gene>
<dbReference type="Pfam" id="PF25355">
    <property type="entry name" value="DUF7882"/>
    <property type="match status" value="1"/>
</dbReference>
<dbReference type="AlphaFoldDB" id="A0A2T0VCX2"/>
<sequence length="102" mass="11877">MGILYYDGQEFDFEDRTLTHLQIVISTKLRRKEDFFLSWNQPVERGSGRHALWIDNGVPIHFFYEGSRPPTVNREWIEMLVLAAGRASGLQLTEVAEPRSLR</sequence>